<reference evidence="3" key="1">
    <citation type="journal article" date="2019" name="Int. J. Syst. Evol. Microbiol.">
        <title>The Global Catalogue of Microorganisms (GCM) 10K type strain sequencing project: providing services to taxonomists for standard genome sequencing and annotation.</title>
        <authorList>
            <consortium name="The Broad Institute Genomics Platform"/>
            <consortium name="The Broad Institute Genome Sequencing Center for Infectious Disease"/>
            <person name="Wu L."/>
            <person name="Ma J."/>
        </authorList>
    </citation>
    <scope>NUCLEOTIDE SEQUENCE [LARGE SCALE GENOMIC DNA]</scope>
    <source>
        <strain evidence="3">NBRC 108565</strain>
    </source>
</reference>
<evidence type="ECO:0000256" key="1">
    <source>
        <dbReference type="SAM" id="MobiDB-lite"/>
    </source>
</evidence>
<proteinExistence type="predicted"/>
<dbReference type="RefSeq" id="WP_286219611.1">
    <property type="nucleotide sequence ID" value="NZ_AP027730.1"/>
</dbReference>
<accession>A0ABM8G7A8</accession>
<evidence type="ECO:0008006" key="4">
    <source>
        <dbReference type="Google" id="ProtNLM"/>
    </source>
</evidence>
<organism evidence="2 3">
    <name type="scientific">Paraoerskovia sediminicola</name>
    <dbReference type="NCBI Taxonomy" id="1138587"/>
    <lineage>
        <taxon>Bacteria</taxon>
        <taxon>Bacillati</taxon>
        <taxon>Actinomycetota</taxon>
        <taxon>Actinomycetes</taxon>
        <taxon>Micrococcales</taxon>
        <taxon>Cellulomonadaceae</taxon>
        <taxon>Paraoerskovia</taxon>
    </lineage>
</organism>
<evidence type="ECO:0000313" key="2">
    <source>
        <dbReference type="EMBL" id="BDZ44050.1"/>
    </source>
</evidence>
<dbReference type="EMBL" id="AP027730">
    <property type="protein sequence ID" value="BDZ44050.1"/>
    <property type="molecule type" value="Genomic_DNA"/>
</dbReference>
<keyword evidence="2" id="KW-0614">Plasmid</keyword>
<feature type="region of interest" description="Disordered" evidence="1">
    <location>
        <begin position="1"/>
        <end position="23"/>
    </location>
</feature>
<gene>
    <name evidence="2" type="ORF">GCM10025865_33490</name>
</gene>
<name>A0ABM8G7A8_9CELL</name>
<geneLocation type="plasmid" evidence="2 3">
    <name>pNBRC108565a</name>
</geneLocation>
<dbReference type="Proteomes" id="UP001321475">
    <property type="component" value="Plasmid pNBRC108565a"/>
</dbReference>
<sequence length="82" mass="8730">MAGPGRPGRKSKGDRDQFITRTARPVGDVLRERAEAAGLTYSDYIANVLAAHVGLPELAPSADAPGQGQFNMTEEVVYQQSA</sequence>
<evidence type="ECO:0000313" key="3">
    <source>
        <dbReference type="Proteomes" id="UP001321475"/>
    </source>
</evidence>
<keyword evidence="3" id="KW-1185">Reference proteome</keyword>
<protein>
    <recommendedName>
        <fullName evidence="4">Toxin-antitoxin system</fullName>
    </recommendedName>
</protein>